<accession>A0A561BTS2</accession>
<dbReference type="GO" id="GO:0005975">
    <property type="term" value="P:carbohydrate metabolic process"/>
    <property type="evidence" value="ECO:0007669"/>
    <property type="project" value="UniProtKB-ARBA"/>
</dbReference>
<feature type="transmembrane region" description="Helical" evidence="2">
    <location>
        <begin position="1925"/>
        <end position="1944"/>
    </location>
</feature>
<feature type="domain" description="DUF11" evidence="3">
    <location>
        <begin position="519"/>
        <end position="634"/>
    </location>
</feature>
<feature type="compositionally biased region" description="Polar residues" evidence="1">
    <location>
        <begin position="751"/>
        <end position="763"/>
    </location>
</feature>
<feature type="region of interest" description="Disordered" evidence="1">
    <location>
        <begin position="859"/>
        <end position="889"/>
    </location>
</feature>
<dbReference type="RefSeq" id="WP_145807671.1">
    <property type="nucleotide sequence ID" value="NZ_VIVK01000001.1"/>
</dbReference>
<keyword evidence="2" id="KW-0472">Membrane</keyword>
<dbReference type="NCBIfam" id="TIGR01451">
    <property type="entry name" value="B_ant_repeat"/>
    <property type="match status" value="12"/>
</dbReference>
<evidence type="ECO:0000256" key="2">
    <source>
        <dbReference type="SAM" id="Phobius"/>
    </source>
</evidence>
<evidence type="ECO:0000313" key="5">
    <source>
        <dbReference type="Proteomes" id="UP000318380"/>
    </source>
</evidence>
<feature type="compositionally biased region" description="Polar residues" evidence="1">
    <location>
        <begin position="1240"/>
        <end position="1250"/>
    </location>
</feature>
<sequence length="1951" mass="195689">MAAGLLSRAGNRRNRGVGLLIGLLLVLVPGTVVQQPARAETVRPFEKVFGAQTNGAIRITGNTLLTCDTADAGCRAALAGGSADANNNSWTMQLLDADSDSSTQSSSAATMNLPPGAKVLYAGLFWGAARGAGKGGTSSPDDGTTMKLRRPGQSAYETVTASRTDLLNAGSKNDYSSYLDVTDRVRASGNGQYWGADVPTGTGADRYAGWSLVIAYEQANEPLRDLTVFTGYARVTSGEVARTEIAGFLAPPSGAVNARFGSVTYEGDAGVTGDYFAVNGTRLADAESPSANFYGSRITDGGANLTDRNPASLNTLGMDAKVVDAAGILPNSSTSAQLTFASTGDVYYPAALTTQIDLYAPAIHGTKTVRNLAGNEPAKVGDTLEYTMSFANTGDDDALRSMVRDALPANTSYVPGSLSVVSGTAAGGKTDAAGDDQAEYDAGSRAVVFRIGPGANGRVGGRLAKGRESTVRFRVTVDAASAGTTLANTGLLDYTAETLNKPYTYRTDEVLTPVAAQADLALTKTGTPDPVPAGGNLTYTLVARNNGPSPARDVTVKDTLPDGVELVSADPAQGTCPPSTVECALGTVAAGATVTVKIVVRVSSASTATGLTNVATVTTSTSDPNPDNDSASVTTKVTRSADLSLAKSVSPERPAPGESVTYTLTAKNVGPSDAEQVRIADTLPAGLTITSVQPAASCTTAGQDVSCTAARLASGATLVVRVTATLDSGYQGGPLTNAAKVASETPDPDPANNTGKTTVTPSAPTADLVVTKKTVTKPVVAGQPVTYQVTVRNDGPSDARSVQLADDVPASLTAVAAETSAGSCTVNQGAIRCAIGDLTTGSTATVTVNATVDPTATAPITNAATASSSTSDPDPDNNTGRTTDPVTGSADLAITKTAQPVPVQAGRPVTYTLTVTNNGPSAAQSVKVTDPVPAPLRYASAESSQGSCTEADSTVTCAVGRVAPGAVVAVTVVANVPSGTPPDGVDNTATVSSPTSDPEPDNNSATYTLTTDAQANLKLTKTVSPDPVVAGRSITYKLTATNAGPSDAQGVTITDDVPEAVTDVSASATGGAVCTDAGGSVRCTAVTLAAGESIVVTVTGTVSPSAKPGELANTATVESRTPTDPTISDNTSTGTSTVTAQADLALTKVAPETVVAGNELTYRLTVRNAGPSDAVDGFVSDTLPAGTTFVRGTGPAGACTQDPSGSEPVVTCPVGTLAPEDDAEVTVVVKVAPHQPAGKLTNTATVSSRTPDPLDGNNAASAETTVSASADVSITKSVKPSPLVAGAEGLYTLTVRNDGPSTAQGVKIADELPSGVSLLGATSADGTCTVSGSSVSCTLGAVGPDGTAVVVIRVAVAAAQTANVTNTGNVTSTTPDPDPSNNEDTITTEVERMADVEVIKTSDESSAVAGNGVIYRLTVVNHGPSDATAVQLADSLPAGLTITETDAGQGQCTTTGQDVRCALRTIAAGGTTTVKIAAGLDPGFRGTSLANTATAASPVTDPDESNNSSTVTIPVRTEADVSVTKQSDPAGVTPGSTFEYAIVVANAGPATARSVVITDRMPAGLTVVSASAGGTPCPADDGGVVRCALGDLPIGQTIVTVTVRLASGYDGASVTNTATASSSTPDPDPKNNAGTVESPVTALADLAITKAMTPAAPVSGRTVKYTLVVRNNGPSDARDVMVTDELPRGLTKVSTVAPAGVTCVLRPPIGSSSGDAPEAGVVECGRALLAEGATLTVTITATVAPGFSGQLENIARVGAATSDPVIANNEAKATGRTTQAANLGLRKAASASSVVAGHNLTYDLAVRNAGPSSAAGVTVTDNLPDGVRLAGTPRGCTLQERTLSCDVGRIDPGKTVRVKITVTVDATYLGTLLTNTSSVRSTTPDPDQADNTSSVTVRVTPPPPDRPVPPGSDDPLPDTGSQVDLTLLLLALGLVAAGAALVLLTRGHRLR</sequence>
<feature type="region of interest" description="Disordered" evidence="1">
    <location>
        <begin position="976"/>
        <end position="1003"/>
    </location>
</feature>
<protein>
    <submittedName>
        <fullName evidence="4">Putative repeat protein (TIGR01451 family)</fullName>
    </submittedName>
</protein>
<feature type="domain" description="DUF11" evidence="3">
    <location>
        <begin position="642"/>
        <end position="759"/>
    </location>
</feature>
<name>A0A561BTS2_9ACTN</name>
<keyword evidence="2" id="KW-1133">Transmembrane helix</keyword>
<feature type="region of interest" description="Disordered" evidence="1">
    <location>
        <begin position="1239"/>
        <end position="1262"/>
    </location>
</feature>
<dbReference type="Proteomes" id="UP000318380">
    <property type="component" value="Unassembled WGS sequence"/>
</dbReference>
<feature type="domain" description="DUF11" evidence="3">
    <location>
        <begin position="1520"/>
        <end position="1636"/>
    </location>
</feature>
<feature type="region of interest" description="Disordered" evidence="1">
    <location>
        <begin position="1876"/>
        <end position="1919"/>
    </location>
</feature>
<reference evidence="4 5" key="1">
    <citation type="submission" date="2019-06" db="EMBL/GenBank/DDBJ databases">
        <title>Sequencing the genomes of 1000 actinobacteria strains.</title>
        <authorList>
            <person name="Klenk H.-P."/>
        </authorList>
    </citation>
    <scope>NUCLEOTIDE SEQUENCE [LARGE SCALE GENOMIC DNA]</scope>
    <source>
        <strain evidence="4 5">DSM 24683</strain>
    </source>
</reference>
<keyword evidence="5" id="KW-1185">Reference proteome</keyword>
<keyword evidence="2" id="KW-0812">Transmembrane</keyword>
<gene>
    <name evidence="4" type="ORF">FB561_3356</name>
</gene>
<feature type="compositionally biased region" description="Pro residues" evidence="1">
    <location>
        <begin position="1900"/>
        <end position="1912"/>
    </location>
</feature>
<feature type="domain" description="DUF11" evidence="3">
    <location>
        <begin position="1645"/>
        <end position="1774"/>
    </location>
</feature>
<organism evidence="4 5">
    <name type="scientific">Kribbella amoyensis</name>
    <dbReference type="NCBI Taxonomy" id="996641"/>
    <lineage>
        <taxon>Bacteria</taxon>
        <taxon>Bacillati</taxon>
        <taxon>Actinomycetota</taxon>
        <taxon>Actinomycetes</taxon>
        <taxon>Propionibacteriales</taxon>
        <taxon>Kribbellaceae</taxon>
        <taxon>Kribbella</taxon>
    </lineage>
</organism>
<dbReference type="PANTHER" id="PTHR34819">
    <property type="entry name" value="LARGE CYSTEINE-RICH PERIPLASMIC PROTEIN OMCB"/>
    <property type="match status" value="1"/>
</dbReference>
<dbReference type="InterPro" id="IPR047589">
    <property type="entry name" value="DUF11_rpt"/>
</dbReference>
<feature type="compositionally biased region" description="Polar residues" evidence="1">
    <location>
        <begin position="987"/>
        <end position="1003"/>
    </location>
</feature>
<feature type="region of interest" description="Disordered" evidence="1">
    <location>
        <begin position="617"/>
        <end position="637"/>
    </location>
</feature>
<dbReference type="InterPro" id="IPR051172">
    <property type="entry name" value="Chlamydia_OmcB"/>
</dbReference>
<feature type="domain" description="DUF11" evidence="3">
    <location>
        <begin position="1395"/>
        <end position="1513"/>
    </location>
</feature>
<evidence type="ECO:0000256" key="1">
    <source>
        <dbReference type="SAM" id="MobiDB-lite"/>
    </source>
</evidence>
<feature type="domain" description="DUF11" evidence="3">
    <location>
        <begin position="767"/>
        <end position="882"/>
    </location>
</feature>
<feature type="compositionally biased region" description="Polar residues" evidence="1">
    <location>
        <begin position="1876"/>
        <end position="1891"/>
    </location>
</feature>
<feature type="region of interest" description="Disordered" evidence="1">
    <location>
        <begin position="731"/>
        <end position="763"/>
    </location>
</feature>
<dbReference type="EMBL" id="VIVK01000001">
    <property type="protein sequence ID" value="TWD82228.1"/>
    <property type="molecule type" value="Genomic_DNA"/>
</dbReference>
<evidence type="ECO:0000313" key="4">
    <source>
        <dbReference type="EMBL" id="TWD82228.1"/>
    </source>
</evidence>
<feature type="region of interest" description="Disordered" evidence="1">
    <location>
        <begin position="1107"/>
        <end position="1135"/>
    </location>
</feature>
<dbReference type="Gene3D" id="2.60.40.1170">
    <property type="entry name" value="Mu homology domain, subdomain B"/>
    <property type="match status" value="1"/>
</dbReference>
<feature type="region of interest" description="Disordered" evidence="1">
    <location>
        <begin position="133"/>
        <end position="154"/>
    </location>
</feature>
<feature type="domain" description="DUF11" evidence="3">
    <location>
        <begin position="372"/>
        <end position="488"/>
    </location>
</feature>
<dbReference type="OrthoDB" id="158862at2"/>
<feature type="compositionally biased region" description="Low complexity" evidence="1">
    <location>
        <begin position="859"/>
        <end position="879"/>
    </location>
</feature>
<feature type="region of interest" description="Disordered" evidence="1">
    <location>
        <begin position="1614"/>
        <end position="1636"/>
    </location>
</feature>
<evidence type="ECO:0000259" key="3">
    <source>
        <dbReference type="Pfam" id="PF01345"/>
    </source>
</evidence>
<feature type="compositionally biased region" description="Low complexity" evidence="1">
    <location>
        <begin position="1614"/>
        <end position="1624"/>
    </location>
</feature>
<comment type="caution">
    <text evidence="4">The sequence shown here is derived from an EMBL/GenBank/DDBJ whole genome shotgun (WGS) entry which is preliminary data.</text>
</comment>
<feature type="domain" description="DUF11" evidence="3">
    <location>
        <begin position="891"/>
        <end position="1008"/>
    </location>
</feature>
<dbReference type="PANTHER" id="PTHR34819:SF3">
    <property type="entry name" value="CELL SURFACE PROTEIN"/>
    <property type="match status" value="1"/>
</dbReference>
<feature type="domain" description="DUF11" evidence="3">
    <location>
        <begin position="1143"/>
        <end position="1263"/>
    </location>
</feature>
<feature type="domain" description="DUF11" evidence="3">
    <location>
        <begin position="1783"/>
        <end position="1897"/>
    </location>
</feature>
<proteinExistence type="predicted"/>
<dbReference type="Gene3D" id="2.60.40.740">
    <property type="match status" value="1"/>
</dbReference>
<feature type="domain" description="DUF11" evidence="3">
    <location>
        <begin position="1271"/>
        <end position="1387"/>
    </location>
</feature>
<dbReference type="Gene3D" id="2.60.40.10">
    <property type="entry name" value="Immunoglobulins"/>
    <property type="match status" value="8"/>
</dbReference>
<dbReference type="Pfam" id="PF01345">
    <property type="entry name" value="DUF11"/>
    <property type="match status" value="12"/>
</dbReference>
<feature type="compositionally biased region" description="Polar residues" evidence="1">
    <location>
        <begin position="1113"/>
        <end position="1135"/>
    </location>
</feature>
<dbReference type="InterPro" id="IPR001434">
    <property type="entry name" value="OmcB-like_DUF11"/>
</dbReference>
<feature type="domain" description="DUF11" evidence="3">
    <location>
        <begin position="1017"/>
        <end position="1134"/>
    </location>
</feature>
<dbReference type="InterPro" id="IPR013783">
    <property type="entry name" value="Ig-like_fold"/>
</dbReference>